<dbReference type="EMBL" id="UGTA01000001">
    <property type="protein sequence ID" value="SUB59097.1"/>
    <property type="molecule type" value="Genomic_DNA"/>
</dbReference>
<protein>
    <submittedName>
        <fullName evidence="1">Uncharacterized protein</fullName>
    </submittedName>
</protein>
<evidence type="ECO:0000313" key="1">
    <source>
        <dbReference type="EMBL" id="SUB59097.1"/>
    </source>
</evidence>
<gene>
    <name evidence="1" type="ORF">NCTC12872_01072</name>
</gene>
<dbReference type="AlphaFoldDB" id="A0A379CBP7"/>
<keyword evidence="2" id="KW-1185">Reference proteome</keyword>
<name>A0A379CBP7_9PAST</name>
<dbReference type="Proteomes" id="UP000255417">
    <property type="component" value="Unassembled WGS sequence"/>
</dbReference>
<accession>A0A379CBP7</accession>
<sequence>MKINSWRALREQMLLNEKKKHTPKTKQDWFLLRDRWARYTPSHRAFVLKVAGIPETEDWTAQDLANFSKEQINAISWAIRDIKTYAHADNIIYEALTRVLKRVLRKE</sequence>
<dbReference type="OrthoDB" id="5691027at2"/>
<evidence type="ECO:0000313" key="2">
    <source>
        <dbReference type="Proteomes" id="UP000255417"/>
    </source>
</evidence>
<dbReference type="RefSeq" id="WP_115315591.1">
    <property type="nucleotide sequence ID" value="NZ_LWIF01000001.1"/>
</dbReference>
<proteinExistence type="predicted"/>
<organism evidence="1 2">
    <name type="scientific">Phocoenobacter uteri</name>
    <dbReference type="NCBI Taxonomy" id="146806"/>
    <lineage>
        <taxon>Bacteria</taxon>
        <taxon>Pseudomonadati</taxon>
        <taxon>Pseudomonadota</taxon>
        <taxon>Gammaproteobacteria</taxon>
        <taxon>Pasteurellales</taxon>
        <taxon>Pasteurellaceae</taxon>
        <taxon>Phocoenobacter</taxon>
    </lineage>
</organism>
<reference evidence="1 2" key="1">
    <citation type="submission" date="2018-06" db="EMBL/GenBank/DDBJ databases">
        <authorList>
            <consortium name="Pathogen Informatics"/>
            <person name="Doyle S."/>
        </authorList>
    </citation>
    <scope>NUCLEOTIDE SEQUENCE [LARGE SCALE GENOMIC DNA]</scope>
    <source>
        <strain evidence="1 2">NCTC12872</strain>
    </source>
</reference>